<dbReference type="PROSITE" id="PS50404">
    <property type="entry name" value="GST_NTER"/>
    <property type="match status" value="1"/>
</dbReference>
<dbReference type="PROSITE" id="PS00195">
    <property type="entry name" value="GLUTAREDOXIN_1"/>
    <property type="match status" value="1"/>
</dbReference>
<proteinExistence type="predicted"/>
<dbReference type="PANTHER" id="PTHR45288:SF2">
    <property type="entry name" value="THIOREDOXIN FAMILY PROTEIN"/>
    <property type="match status" value="1"/>
</dbReference>
<dbReference type="RefSeq" id="WP_012535389.1">
    <property type="nucleotide sequence ID" value="NZ_BMPC01000042.1"/>
</dbReference>
<reference evidence="1 2" key="1">
    <citation type="submission" date="2019-11" db="EMBL/GenBank/DDBJ databases">
        <title>Using colonization assays and comparative genomics to discover symbiosis behaviors and factors in Vibrio fischeri.</title>
        <authorList>
            <person name="Bongrand C."/>
            <person name="Moriano-Gutierrez S."/>
            <person name="Arevalo P."/>
            <person name="Mcfall-Ngai M."/>
            <person name="Visick K."/>
            <person name="Polz M.F."/>
            <person name="Ruby E.G."/>
        </authorList>
    </citation>
    <scope>NUCLEOTIDE SEQUENCE [LARGE SCALE GENOMIC DNA]</scope>
    <source>
        <strain evidence="2">emors.4.1</strain>
    </source>
</reference>
<comment type="caution">
    <text evidence="1">The sequence shown here is derived from an EMBL/GenBank/DDBJ whole genome shotgun (WGS) entry which is preliminary data.</text>
</comment>
<dbReference type="EMBL" id="WOBN01000003">
    <property type="protein sequence ID" value="MUK47976.1"/>
    <property type="molecule type" value="Genomic_DNA"/>
</dbReference>
<gene>
    <name evidence="1" type="ORF">GNP88_02115</name>
</gene>
<accession>A0A1B9P6Y0</accession>
<protein>
    <submittedName>
        <fullName evidence="1">Glutaredoxin</fullName>
    </submittedName>
</protein>
<dbReference type="Pfam" id="PF13417">
    <property type="entry name" value="GST_N_3"/>
    <property type="match status" value="1"/>
</dbReference>
<dbReference type="SUPFAM" id="SSF52833">
    <property type="entry name" value="Thioredoxin-like"/>
    <property type="match status" value="1"/>
</dbReference>
<dbReference type="PROSITE" id="PS51354">
    <property type="entry name" value="GLUTAREDOXIN_2"/>
    <property type="match status" value="1"/>
</dbReference>
<name>A0A1B9P6Y0_ALIFS</name>
<evidence type="ECO:0000313" key="2">
    <source>
        <dbReference type="Proteomes" id="UP000448038"/>
    </source>
</evidence>
<organism evidence="1 2">
    <name type="scientific">Aliivibrio fischeri</name>
    <name type="common">Vibrio fischeri</name>
    <dbReference type="NCBI Taxonomy" id="668"/>
    <lineage>
        <taxon>Bacteria</taxon>
        <taxon>Pseudomonadati</taxon>
        <taxon>Pseudomonadota</taxon>
        <taxon>Gammaproteobacteria</taxon>
        <taxon>Vibrionales</taxon>
        <taxon>Vibrionaceae</taxon>
        <taxon>Aliivibrio</taxon>
    </lineage>
</organism>
<dbReference type="Gene3D" id="3.40.30.10">
    <property type="entry name" value="Glutaredoxin"/>
    <property type="match status" value="1"/>
</dbReference>
<evidence type="ECO:0000313" key="1">
    <source>
        <dbReference type="EMBL" id="MUK47976.1"/>
    </source>
</evidence>
<sequence>MKVIRFVLGKVILGLDCVFSPSGVKRDPAKQTEIDAETAKYSLYQFEACPFCVKVRRTIKRQSLNIELRDAKNNEEHRAALLAGGGRIKVPCLRIDNENGETQWMYESADIMSFLESKYP</sequence>
<dbReference type="AlphaFoldDB" id="A0A1B9P6Y0"/>
<dbReference type="InterPro" id="IPR011767">
    <property type="entry name" value="GLR_AS"/>
</dbReference>
<dbReference type="PANTHER" id="PTHR45288">
    <property type="entry name" value="THIOREDOXIN FAMILY PROTEIN"/>
    <property type="match status" value="1"/>
</dbReference>
<dbReference type="Proteomes" id="UP000448038">
    <property type="component" value="Unassembled WGS sequence"/>
</dbReference>
<dbReference type="InterPro" id="IPR036249">
    <property type="entry name" value="Thioredoxin-like_sf"/>
</dbReference>
<dbReference type="InterPro" id="IPR004045">
    <property type="entry name" value="Glutathione_S-Trfase_N"/>
</dbReference>